<dbReference type="Pfam" id="PF00106">
    <property type="entry name" value="adh_short"/>
    <property type="match status" value="1"/>
</dbReference>
<keyword evidence="3" id="KW-0752">Steroid biosynthesis</keyword>
<dbReference type="STRING" id="51511.ENSCSAVP00000011319"/>
<dbReference type="FunFam" id="3.40.50.720:FF:000137">
    <property type="entry name" value="Hydroxysteroid (17-beta) dehydrogenase 3"/>
    <property type="match status" value="1"/>
</dbReference>
<reference evidence="8" key="1">
    <citation type="submission" date="2003-08" db="EMBL/GenBank/DDBJ databases">
        <authorList>
            <person name="Birren B."/>
            <person name="Nusbaum C."/>
            <person name="Abebe A."/>
            <person name="Abouelleil A."/>
            <person name="Adekoya E."/>
            <person name="Ait-zahra M."/>
            <person name="Allen N."/>
            <person name="Allen T."/>
            <person name="An P."/>
            <person name="Anderson M."/>
            <person name="Anderson S."/>
            <person name="Arachchi H."/>
            <person name="Armbruster J."/>
            <person name="Bachantsang P."/>
            <person name="Baldwin J."/>
            <person name="Barry A."/>
            <person name="Bayul T."/>
            <person name="Blitshsteyn B."/>
            <person name="Bloom T."/>
            <person name="Blye J."/>
            <person name="Boguslavskiy L."/>
            <person name="Borowsky M."/>
            <person name="Boukhgalter B."/>
            <person name="Brunache A."/>
            <person name="Butler J."/>
            <person name="Calixte N."/>
            <person name="Calvo S."/>
            <person name="Camarata J."/>
            <person name="Campo K."/>
            <person name="Chang J."/>
            <person name="Cheshatsang Y."/>
            <person name="Citroen M."/>
            <person name="Collymore A."/>
            <person name="Considine T."/>
            <person name="Cook A."/>
            <person name="Cooke P."/>
            <person name="Corum B."/>
            <person name="Cuomo C."/>
            <person name="David R."/>
            <person name="Dawoe T."/>
            <person name="Degray S."/>
            <person name="Dodge S."/>
            <person name="Dooley K."/>
            <person name="Dorje P."/>
            <person name="Dorjee K."/>
            <person name="Dorris L."/>
            <person name="Duffey N."/>
            <person name="Dupes A."/>
            <person name="Elkins T."/>
            <person name="Engels R."/>
            <person name="Erickson J."/>
            <person name="Farina A."/>
            <person name="Faro S."/>
            <person name="Ferreira P."/>
            <person name="Fischer H."/>
            <person name="Fitzgerald M."/>
            <person name="Foley K."/>
            <person name="Gage D."/>
            <person name="Galagan J."/>
            <person name="Gearin G."/>
            <person name="Gnerre S."/>
            <person name="Gnirke A."/>
            <person name="Goyette A."/>
            <person name="Graham J."/>
            <person name="Grandbois E."/>
            <person name="Gyaltsen K."/>
            <person name="Hafez N."/>
            <person name="Hagopian D."/>
            <person name="Hagos B."/>
            <person name="Hall J."/>
            <person name="Hatcher B."/>
            <person name="Heller A."/>
            <person name="Higgins H."/>
            <person name="Honan T."/>
            <person name="Horn A."/>
            <person name="Houde N."/>
            <person name="Hughes L."/>
            <person name="Hulme W."/>
            <person name="Husby E."/>
            <person name="Iliev I."/>
            <person name="Jaffe D."/>
            <person name="Jones C."/>
            <person name="Kamal M."/>
            <person name="Kamat A."/>
            <person name="Kamvysselis M."/>
            <person name="Karlsson E."/>
            <person name="Kells C."/>
            <person name="Kieu A."/>
            <person name="Kisner P."/>
            <person name="Kodira C."/>
            <person name="Kulbokas E."/>
            <person name="Labutti K."/>
            <person name="Lama D."/>
            <person name="Landers T."/>
            <person name="Leger J."/>
            <person name="Levine S."/>
            <person name="Lewis D."/>
            <person name="Lewis T."/>
            <person name="Lindblad-toh K."/>
            <person name="Liu X."/>
            <person name="Lokyitsang T."/>
            <person name="Lokyitsang Y."/>
            <person name="Lucien O."/>
            <person name="Lui A."/>
            <person name="Ma L.J."/>
            <person name="Mabbitt R."/>
            <person name="Macdonald J."/>
            <person name="Maclean C."/>
            <person name="Major J."/>
            <person name="Manning J."/>
            <person name="Marabella R."/>
            <person name="Maru K."/>
            <person name="Matthews C."/>
            <person name="Mauceli E."/>
            <person name="Mccarthy M."/>
            <person name="Mcdonough S."/>
            <person name="Mcghee T."/>
            <person name="Meldrim J."/>
            <person name="Meneus L."/>
            <person name="Mesirov J."/>
            <person name="Mihalev A."/>
            <person name="Mihova T."/>
            <person name="Mikkelsen T."/>
            <person name="Mlenga V."/>
            <person name="Moru K."/>
            <person name="Mozes J."/>
            <person name="Mulrain L."/>
            <person name="Munson G."/>
            <person name="Naylor J."/>
            <person name="Newes C."/>
            <person name="Nguyen C."/>
            <person name="Nguyen N."/>
            <person name="Nguyen T."/>
            <person name="Nicol R."/>
            <person name="Nielsen C."/>
            <person name="Nizzari M."/>
            <person name="Norbu C."/>
            <person name="Norbu N."/>
            <person name="O'donnell P."/>
            <person name="Okoawo O."/>
            <person name="O'leary S."/>
            <person name="Omotosho B."/>
            <person name="O'neill K."/>
            <person name="Osman S."/>
            <person name="Parker S."/>
            <person name="Perrin D."/>
            <person name="Phunkhang P."/>
            <person name="Piqani B."/>
            <person name="Purcell S."/>
            <person name="Rachupka T."/>
            <person name="Ramasamy U."/>
            <person name="Rameau R."/>
            <person name="Ray V."/>
            <person name="Raymond C."/>
            <person name="Retta R."/>
            <person name="Richardson S."/>
            <person name="Rise C."/>
            <person name="Rodriguez J."/>
            <person name="Rogers J."/>
            <person name="Rogov P."/>
            <person name="Rutman M."/>
            <person name="Schupbach R."/>
            <person name="Seaman C."/>
            <person name="Settipalli S."/>
            <person name="Sharpe T."/>
            <person name="Sheridan J."/>
            <person name="Sherpa N."/>
            <person name="Shi J."/>
            <person name="Smirnov S."/>
            <person name="Smith C."/>
            <person name="Sougnez C."/>
            <person name="Spencer B."/>
            <person name="Stalker J."/>
            <person name="Stange-thomann N."/>
            <person name="Stavropoulos S."/>
            <person name="Stetson K."/>
            <person name="Stone C."/>
            <person name="Stone S."/>
            <person name="Stubbs M."/>
            <person name="Talamas J."/>
            <person name="Tchuinga P."/>
            <person name="Tenzing P."/>
            <person name="Tesfaye S."/>
            <person name="Theodore J."/>
            <person name="Thoulutsang Y."/>
            <person name="Topham K."/>
            <person name="Towey S."/>
            <person name="Tsamla T."/>
            <person name="Tsomo N."/>
            <person name="Vallee D."/>
            <person name="Vassiliev H."/>
            <person name="Venkataraman V."/>
            <person name="Vinson J."/>
            <person name="Vo A."/>
            <person name="Wade C."/>
            <person name="Wang S."/>
            <person name="Wangchuk T."/>
            <person name="Wangdi T."/>
            <person name="Whittaker C."/>
            <person name="Wilkinson J."/>
            <person name="Wu Y."/>
            <person name="Wyman D."/>
            <person name="Yadav S."/>
            <person name="Yang S."/>
            <person name="Yang X."/>
            <person name="Yeager S."/>
            <person name="Yee E."/>
            <person name="Young G."/>
            <person name="Zainoun J."/>
            <person name="Zembeck L."/>
            <person name="Zimmer A."/>
            <person name="Zody M."/>
            <person name="Lander E."/>
        </authorList>
    </citation>
    <scope>NUCLEOTIDE SEQUENCE [LARGE SCALE GENOMIC DNA]</scope>
</reference>
<evidence type="ECO:0000256" key="6">
    <source>
        <dbReference type="SAM" id="Phobius"/>
    </source>
</evidence>
<reference evidence="7" key="3">
    <citation type="submission" date="2025-09" db="UniProtKB">
        <authorList>
            <consortium name="Ensembl"/>
        </authorList>
    </citation>
    <scope>IDENTIFICATION</scope>
</reference>
<evidence type="ECO:0000313" key="8">
    <source>
        <dbReference type="Proteomes" id="UP000007875"/>
    </source>
</evidence>
<dbReference type="InterPro" id="IPR036291">
    <property type="entry name" value="NAD(P)-bd_dom_sf"/>
</dbReference>
<keyword evidence="6" id="KW-1133">Transmembrane helix</keyword>
<accession>H2Z157</accession>
<evidence type="ECO:0000256" key="5">
    <source>
        <dbReference type="RuleBase" id="RU000363"/>
    </source>
</evidence>
<reference evidence="7" key="2">
    <citation type="submission" date="2025-08" db="UniProtKB">
        <authorList>
            <consortium name="Ensembl"/>
        </authorList>
    </citation>
    <scope>IDENTIFICATION</scope>
</reference>
<comment type="similarity">
    <text evidence="1 5">Belongs to the short-chain dehydrogenases/reductases (SDR) family.</text>
</comment>
<keyword evidence="3" id="KW-0443">Lipid metabolism</keyword>
<evidence type="ECO:0000256" key="4">
    <source>
        <dbReference type="ARBA" id="ARBA00023002"/>
    </source>
</evidence>
<keyword evidence="2" id="KW-0521">NADP</keyword>
<dbReference type="GO" id="GO:0005783">
    <property type="term" value="C:endoplasmic reticulum"/>
    <property type="evidence" value="ECO:0007669"/>
    <property type="project" value="TreeGrafter"/>
</dbReference>
<sequence>MGYWIFSYVGIATCALVGLKVLMTIIHAARIYVFPIVPRFEKYGKWSVVTGATSGIGRSLAKKLASRGQNIVLISRNTEKLQEVAKEIESSFPVQTKYLSIDFKSDVSIYEEIDEFVKELDIGVLVNNVGMPSPILRFLETENLSDVIADIIKVNIVSVYKMTQIVLPGMVKRKRGLILNISSATVLKPVYGLSIYGATKAMVNYFSKCISREYEKDGITVQSVKPFFVSTNMTYNPTPSVTMVS</sequence>
<dbReference type="InterPro" id="IPR051019">
    <property type="entry name" value="VLCFA-Steroid_DH"/>
</dbReference>
<dbReference type="PRINTS" id="PR00080">
    <property type="entry name" value="SDRFAMILY"/>
</dbReference>
<dbReference type="CDD" id="cd05356">
    <property type="entry name" value="17beta-HSD1_like_SDR_c"/>
    <property type="match status" value="1"/>
</dbReference>
<dbReference type="GO" id="GO:0016491">
    <property type="term" value="F:oxidoreductase activity"/>
    <property type="evidence" value="ECO:0007669"/>
    <property type="project" value="UniProtKB-KW"/>
</dbReference>
<dbReference type="InParanoid" id="H2Z157"/>
<dbReference type="HOGENOM" id="CLU_010194_38_0_1"/>
<dbReference type="GO" id="GO:0006694">
    <property type="term" value="P:steroid biosynthetic process"/>
    <property type="evidence" value="ECO:0007669"/>
    <property type="project" value="UniProtKB-KW"/>
</dbReference>
<dbReference type="PRINTS" id="PR00081">
    <property type="entry name" value="GDHRDH"/>
</dbReference>
<keyword evidence="8" id="KW-1185">Reference proteome</keyword>
<keyword evidence="6" id="KW-0812">Transmembrane</keyword>
<evidence type="ECO:0000313" key="7">
    <source>
        <dbReference type="Ensembl" id="ENSCSAVP00000011319.1"/>
    </source>
</evidence>
<dbReference type="Proteomes" id="UP000007875">
    <property type="component" value="Unassembled WGS sequence"/>
</dbReference>
<evidence type="ECO:0000256" key="2">
    <source>
        <dbReference type="ARBA" id="ARBA00022857"/>
    </source>
</evidence>
<dbReference type="SUPFAM" id="SSF51735">
    <property type="entry name" value="NAD(P)-binding Rossmann-fold domains"/>
    <property type="match status" value="1"/>
</dbReference>
<proteinExistence type="inferred from homology"/>
<keyword evidence="6" id="KW-0472">Membrane</keyword>
<keyword evidence="4" id="KW-0560">Oxidoreductase</keyword>
<dbReference type="GeneTree" id="ENSGT00940000165708"/>
<dbReference type="PIRSF" id="PIRSF000126">
    <property type="entry name" value="11-beta-HSD1"/>
    <property type="match status" value="1"/>
</dbReference>
<dbReference type="eggNOG" id="KOG1014">
    <property type="taxonomic scope" value="Eukaryota"/>
</dbReference>
<keyword evidence="3" id="KW-0444">Lipid biosynthesis</keyword>
<evidence type="ECO:0000256" key="1">
    <source>
        <dbReference type="ARBA" id="ARBA00006484"/>
    </source>
</evidence>
<evidence type="ECO:0000256" key="3">
    <source>
        <dbReference type="ARBA" id="ARBA00022955"/>
    </source>
</evidence>
<dbReference type="FunCoup" id="H2Z157">
    <property type="interactions" value="12"/>
</dbReference>
<dbReference type="AlphaFoldDB" id="H2Z157"/>
<dbReference type="InterPro" id="IPR002347">
    <property type="entry name" value="SDR_fam"/>
</dbReference>
<name>H2Z157_CIOSA</name>
<dbReference type="PANTHER" id="PTHR43899:SF13">
    <property type="entry name" value="RH59310P"/>
    <property type="match status" value="1"/>
</dbReference>
<dbReference type="Ensembl" id="ENSCSAVT00000011452.1">
    <property type="protein sequence ID" value="ENSCSAVP00000011319.1"/>
    <property type="gene ID" value="ENSCSAVG00000006623.1"/>
</dbReference>
<organism evidence="7 8">
    <name type="scientific">Ciona savignyi</name>
    <name type="common">Pacific transparent sea squirt</name>
    <dbReference type="NCBI Taxonomy" id="51511"/>
    <lineage>
        <taxon>Eukaryota</taxon>
        <taxon>Metazoa</taxon>
        <taxon>Chordata</taxon>
        <taxon>Tunicata</taxon>
        <taxon>Ascidiacea</taxon>
        <taxon>Phlebobranchia</taxon>
        <taxon>Cionidae</taxon>
        <taxon>Ciona</taxon>
    </lineage>
</organism>
<dbReference type="PANTHER" id="PTHR43899">
    <property type="entry name" value="RH59310P"/>
    <property type="match status" value="1"/>
</dbReference>
<dbReference type="Gene3D" id="3.40.50.720">
    <property type="entry name" value="NAD(P)-binding Rossmann-like Domain"/>
    <property type="match status" value="1"/>
</dbReference>
<protein>
    <submittedName>
        <fullName evidence="7">Uncharacterized protein</fullName>
    </submittedName>
</protein>
<feature type="transmembrane region" description="Helical" evidence="6">
    <location>
        <begin position="6"/>
        <end position="33"/>
    </location>
</feature>
<dbReference type="OMA" id="IHAARIY"/>